<feature type="transmembrane region" description="Helical" evidence="1">
    <location>
        <begin position="45"/>
        <end position="61"/>
    </location>
</feature>
<evidence type="ECO:0000313" key="2">
    <source>
        <dbReference type="EMBL" id="MFC6635880.1"/>
    </source>
</evidence>
<evidence type="ECO:0008006" key="4">
    <source>
        <dbReference type="Google" id="ProtNLM"/>
    </source>
</evidence>
<keyword evidence="1" id="KW-0472">Membrane</keyword>
<keyword evidence="3" id="KW-1185">Reference proteome</keyword>
<evidence type="ECO:0000313" key="3">
    <source>
        <dbReference type="Proteomes" id="UP001596425"/>
    </source>
</evidence>
<keyword evidence="1" id="KW-0812">Transmembrane</keyword>
<feature type="transmembrane region" description="Helical" evidence="1">
    <location>
        <begin position="68"/>
        <end position="88"/>
    </location>
</feature>
<gene>
    <name evidence="2" type="ORF">ACFQBM_21675</name>
</gene>
<sequence>MYIRLWMLFGSLSFFLAVLCCFLAEISVGGSGAWSEKLIGFSFRKLLFVLISLFLILIFLLERKCLSIIFYLSLVSVFLLFEGVLPYLNDYWGAIFKMLRRSLV</sequence>
<reference evidence="3" key="1">
    <citation type="journal article" date="2019" name="Int. J. Syst. Evol. Microbiol.">
        <title>The Global Catalogue of Microorganisms (GCM) 10K type strain sequencing project: providing services to taxonomists for standard genome sequencing and annotation.</title>
        <authorList>
            <consortium name="The Broad Institute Genomics Platform"/>
            <consortium name="The Broad Institute Genome Sequencing Center for Infectious Disease"/>
            <person name="Wu L."/>
            <person name="Ma J."/>
        </authorList>
    </citation>
    <scope>NUCLEOTIDE SEQUENCE [LARGE SCALE GENOMIC DNA]</scope>
    <source>
        <strain evidence="3">CGMCC 1.13718</strain>
    </source>
</reference>
<dbReference type="EMBL" id="JBHSVR010000007">
    <property type="protein sequence ID" value="MFC6635880.1"/>
    <property type="molecule type" value="Genomic_DNA"/>
</dbReference>
<keyword evidence="1" id="KW-1133">Transmembrane helix</keyword>
<dbReference type="Proteomes" id="UP001596425">
    <property type="component" value="Unassembled WGS sequence"/>
</dbReference>
<dbReference type="RefSeq" id="WP_377516728.1">
    <property type="nucleotide sequence ID" value="NZ_JBHSVR010000007.1"/>
</dbReference>
<comment type="caution">
    <text evidence="2">The sequence shown here is derived from an EMBL/GenBank/DDBJ whole genome shotgun (WGS) entry which is preliminary data.</text>
</comment>
<evidence type="ECO:0000256" key="1">
    <source>
        <dbReference type="SAM" id="Phobius"/>
    </source>
</evidence>
<accession>A0ABW1YV07</accession>
<protein>
    <recommendedName>
        <fullName evidence="4">Lipoprotein</fullName>
    </recommendedName>
</protein>
<proteinExistence type="predicted"/>
<organism evidence="2 3">
    <name type="scientific">Microbulbifer taiwanensis</name>
    <dbReference type="NCBI Taxonomy" id="986746"/>
    <lineage>
        <taxon>Bacteria</taxon>
        <taxon>Pseudomonadati</taxon>
        <taxon>Pseudomonadota</taxon>
        <taxon>Gammaproteobacteria</taxon>
        <taxon>Cellvibrionales</taxon>
        <taxon>Microbulbiferaceae</taxon>
        <taxon>Microbulbifer</taxon>
    </lineage>
</organism>
<name>A0ABW1YV07_9GAMM</name>